<evidence type="ECO:0000313" key="9">
    <source>
        <dbReference type="EMBL" id="MFC0624832.1"/>
    </source>
</evidence>
<keyword evidence="10" id="KW-1185">Reference proteome</keyword>
<feature type="transmembrane region" description="Helical" evidence="8">
    <location>
        <begin position="142"/>
        <end position="164"/>
    </location>
</feature>
<dbReference type="PANTHER" id="PTHR32196">
    <property type="entry name" value="ABC TRANSPORTER PERMEASE PROTEIN YPHD-RELATED-RELATED"/>
    <property type="match status" value="1"/>
</dbReference>
<dbReference type="Proteomes" id="UP001589890">
    <property type="component" value="Unassembled WGS sequence"/>
</dbReference>
<organism evidence="9 10">
    <name type="scientific">Kribbella deserti</name>
    <dbReference type="NCBI Taxonomy" id="1926257"/>
    <lineage>
        <taxon>Bacteria</taxon>
        <taxon>Bacillati</taxon>
        <taxon>Actinomycetota</taxon>
        <taxon>Actinomycetes</taxon>
        <taxon>Propionibacteriales</taxon>
        <taxon>Kribbellaceae</taxon>
        <taxon>Kribbella</taxon>
    </lineage>
</organism>
<evidence type="ECO:0000256" key="4">
    <source>
        <dbReference type="ARBA" id="ARBA00022519"/>
    </source>
</evidence>
<keyword evidence="6 8" id="KW-1133">Transmembrane helix</keyword>
<gene>
    <name evidence="9" type="ORF">ACFFGN_12215</name>
</gene>
<feature type="transmembrane region" description="Helical" evidence="8">
    <location>
        <begin position="289"/>
        <end position="311"/>
    </location>
</feature>
<sequence length="368" mass="38936">MSAPVSEVATAALREPDDEQVQQSRTPWWANQRIGLLILVVALSALFGILRPAFFNQDLVVFPLLRDIAMFTVVGLAQMCVLSIGHMNLAVGRMAAFSMMLTGISYDLWGFGLYAGLLVGLVAGAAIGALAGWVIARTGVNAFVVTLALDFLLLGLIPLVYTALTENAAFTTKPAGMRELRNYSLADVCVGPICGSPAVPQLALFAVIAMLVVGWIYSRTRLGRELLMTGTSVKAAELSGIPTARWVITAHAMSGALAALAGFMLAVSTGSIKASIGDEFMLPSFLGPILGGTLLAGGFVSVVGTLFGTALTSVIRRGLDLLGVGLESLNIYLGLILLVALSTDRVRTVLSERRPRTARSKKKPEEDR</sequence>
<keyword evidence="4" id="KW-0997">Cell inner membrane</keyword>
<dbReference type="EMBL" id="JBHLTC010000014">
    <property type="protein sequence ID" value="MFC0624832.1"/>
    <property type="molecule type" value="Genomic_DNA"/>
</dbReference>
<proteinExistence type="predicted"/>
<feature type="transmembrane region" description="Helical" evidence="8">
    <location>
        <begin position="34"/>
        <end position="56"/>
    </location>
</feature>
<dbReference type="Pfam" id="PF02653">
    <property type="entry name" value="BPD_transp_2"/>
    <property type="match status" value="1"/>
</dbReference>
<evidence type="ECO:0000256" key="6">
    <source>
        <dbReference type="ARBA" id="ARBA00022989"/>
    </source>
</evidence>
<dbReference type="PANTHER" id="PTHR32196:SF21">
    <property type="entry name" value="ABC TRANSPORTER PERMEASE PROTEIN YPHD-RELATED"/>
    <property type="match status" value="1"/>
</dbReference>
<evidence type="ECO:0000256" key="1">
    <source>
        <dbReference type="ARBA" id="ARBA00004651"/>
    </source>
</evidence>
<dbReference type="CDD" id="cd06579">
    <property type="entry name" value="TM_PBP1_transp_AraH_like"/>
    <property type="match status" value="1"/>
</dbReference>
<keyword evidence="3" id="KW-1003">Cell membrane</keyword>
<feature type="transmembrane region" description="Helical" evidence="8">
    <location>
        <begin position="68"/>
        <end position="91"/>
    </location>
</feature>
<feature type="transmembrane region" description="Helical" evidence="8">
    <location>
        <begin position="111"/>
        <end position="136"/>
    </location>
</feature>
<dbReference type="RefSeq" id="WP_380046610.1">
    <property type="nucleotide sequence ID" value="NZ_JBHLTC010000014.1"/>
</dbReference>
<keyword evidence="5 8" id="KW-0812">Transmembrane</keyword>
<evidence type="ECO:0000256" key="5">
    <source>
        <dbReference type="ARBA" id="ARBA00022692"/>
    </source>
</evidence>
<evidence type="ECO:0000313" key="10">
    <source>
        <dbReference type="Proteomes" id="UP001589890"/>
    </source>
</evidence>
<evidence type="ECO:0000256" key="8">
    <source>
        <dbReference type="SAM" id="Phobius"/>
    </source>
</evidence>
<comment type="subcellular location">
    <subcellularLocation>
        <location evidence="1">Cell membrane</location>
        <topology evidence="1">Multi-pass membrane protein</topology>
    </subcellularLocation>
</comment>
<name>A0ABV6QMK0_9ACTN</name>
<accession>A0ABV6QMK0</accession>
<feature type="transmembrane region" description="Helical" evidence="8">
    <location>
        <begin position="246"/>
        <end position="268"/>
    </location>
</feature>
<feature type="transmembrane region" description="Helical" evidence="8">
    <location>
        <begin position="185"/>
        <end position="218"/>
    </location>
</feature>
<evidence type="ECO:0000256" key="3">
    <source>
        <dbReference type="ARBA" id="ARBA00022475"/>
    </source>
</evidence>
<dbReference type="InterPro" id="IPR001851">
    <property type="entry name" value="ABC_transp_permease"/>
</dbReference>
<keyword evidence="7 8" id="KW-0472">Membrane</keyword>
<protein>
    <submittedName>
        <fullName evidence="9">ABC transporter permease</fullName>
    </submittedName>
</protein>
<reference evidence="9 10" key="1">
    <citation type="submission" date="2024-09" db="EMBL/GenBank/DDBJ databases">
        <authorList>
            <person name="Sun Q."/>
            <person name="Mori K."/>
        </authorList>
    </citation>
    <scope>NUCLEOTIDE SEQUENCE [LARGE SCALE GENOMIC DNA]</scope>
    <source>
        <strain evidence="9 10">CGMCC 1.15906</strain>
    </source>
</reference>
<evidence type="ECO:0000256" key="7">
    <source>
        <dbReference type="ARBA" id="ARBA00023136"/>
    </source>
</evidence>
<evidence type="ECO:0000256" key="2">
    <source>
        <dbReference type="ARBA" id="ARBA00022448"/>
    </source>
</evidence>
<comment type="caution">
    <text evidence="9">The sequence shown here is derived from an EMBL/GenBank/DDBJ whole genome shotgun (WGS) entry which is preliminary data.</text>
</comment>
<keyword evidence="2" id="KW-0813">Transport</keyword>